<organism evidence="4 5">
    <name type="scientific">Nocardiopsis sediminis</name>
    <dbReference type="NCBI Taxonomy" id="1778267"/>
    <lineage>
        <taxon>Bacteria</taxon>
        <taxon>Bacillati</taxon>
        <taxon>Actinomycetota</taxon>
        <taxon>Actinomycetes</taxon>
        <taxon>Streptosporangiales</taxon>
        <taxon>Nocardiopsidaceae</taxon>
        <taxon>Nocardiopsis</taxon>
    </lineage>
</organism>
<reference evidence="5" key="1">
    <citation type="journal article" date="2019" name="Int. J. Syst. Evol. Microbiol.">
        <title>The Global Catalogue of Microorganisms (GCM) 10K type strain sequencing project: providing services to taxonomists for standard genome sequencing and annotation.</title>
        <authorList>
            <consortium name="The Broad Institute Genomics Platform"/>
            <consortium name="The Broad Institute Genome Sequencing Center for Infectious Disease"/>
            <person name="Wu L."/>
            <person name="Ma J."/>
        </authorList>
    </citation>
    <scope>NUCLEOTIDE SEQUENCE [LARGE SCALE GENOMIC DNA]</scope>
    <source>
        <strain evidence="5">TBRC 1826</strain>
    </source>
</reference>
<evidence type="ECO:0000256" key="2">
    <source>
        <dbReference type="ARBA" id="ARBA00022837"/>
    </source>
</evidence>
<evidence type="ECO:0000313" key="4">
    <source>
        <dbReference type="EMBL" id="MFC3995675.1"/>
    </source>
</evidence>
<dbReference type="Pfam" id="PF13499">
    <property type="entry name" value="EF-hand_7"/>
    <property type="match status" value="1"/>
</dbReference>
<sequence>MADTTEYAATFNLVDTDGDGRISAPELVALMQALGDEVSDEQAAEVVARLDSSGDGLISLEEFATYLSTEKAGGAG</sequence>
<dbReference type="Proteomes" id="UP001595847">
    <property type="component" value="Unassembled WGS sequence"/>
</dbReference>
<dbReference type="PROSITE" id="PS50222">
    <property type="entry name" value="EF_HAND_2"/>
    <property type="match status" value="2"/>
</dbReference>
<gene>
    <name evidence="4" type="ORF">ACFOVU_07105</name>
</gene>
<proteinExistence type="predicted"/>
<keyword evidence="1" id="KW-0677">Repeat</keyword>
<dbReference type="InterPro" id="IPR011992">
    <property type="entry name" value="EF-hand-dom_pair"/>
</dbReference>
<dbReference type="CDD" id="cd00051">
    <property type="entry name" value="EFh"/>
    <property type="match status" value="1"/>
</dbReference>
<feature type="domain" description="EF-hand" evidence="3">
    <location>
        <begin position="2"/>
        <end position="37"/>
    </location>
</feature>
<dbReference type="EMBL" id="JBHSBH010000004">
    <property type="protein sequence ID" value="MFC3995675.1"/>
    <property type="molecule type" value="Genomic_DNA"/>
</dbReference>
<keyword evidence="5" id="KW-1185">Reference proteome</keyword>
<protein>
    <submittedName>
        <fullName evidence="4">EF-hand domain-containing protein</fullName>
    </submittedName>
</protein>
<evidence type="ECO:0000256" key="1">
    <source>
        <dbReference type="ARBA" id="ARBA00022737"/>
    </source>
</evidence>
<feature type="domain" description="EF-hand" evidence="3">
    <location>
        <begin position="38"/>
        <end position="73"/>
    </location>
</feature>
<accession>A0ABV8FHS9</accession>
<evidence type="ECO:0000259" key="3">
    <source>
        <dbReference type="PROSITE" id="PS50222"/>
    </source>
</evidence>
<dbReference type="PANTHER" id="PTHR23050">
    <property type="entry name" value="CALCIUM BINDING PROTEIN"/>
    <property type="match status" value="1"/>
</dbReference>
<keyword evidence="2" id="KW-0106">Calcium</keyword>
<name>A0ABV8FHS9_9ACTN</name>
<dbReference type="SUPFAM" id="SSF47473">
    <property type="entry name" value="EF-hand"/>
    <property type="match status" value="1"/>
</dbReference>
<dbReference type="InterPro" id="IPR002048">
    <property type="entry name" value="EF_hand_dom"/>
</dbReference>
<dbReference type="Gene3D" id="1.10.238.10">
    <property type="entry name" value="EF-hand"/>
    <property type="match status" value="1"/>
</dbReference>
<comment type="caution">
    <text evidence="4">The sequence shown here is derived from an EMBL/GenBank/DDBJ whole genome shotgun (WGS) entry which is preliminary data.</text>
</comment>
<dbReference type="InterPro" id="IPR050145">
    <property type="entry name" value="Centrin_CML-like"/>
</dbReference>
<evidence type="ECO:0000313" key="5">
    <source>
        <dbReference type="Proteomes" id="UP001595847"/>
    </source>
</evidence>
<dbReference type="InterPro" id="IPR018247">
    <property type="entry name" value="EF_Hand_1_Ca_BS"/>
</dbReference>
<dbReference type="PROSITE" id="PS00018">
    <property type="entry name" value="EF_HAND_1"/>
    <property type="match status" value="2"/>
</dbReference>
<dbReference type="SMART" id="SM00054">
    <property type="entry name" value="EFh"/>
    <property type="match status" value="2"/>
</dbReference>
<dbReference type="RefSeq" id="WP_378530988.1">
    <property type="nucleotide sequence ID" value="NZ_JBHSBH010000004.1"/>
</dbReference>